<name>A0A540NGR6_MALBA</name>
<dbReference type="PANTHER" id="PTHR36811">
    <property type="entry name" value="OS08G0444440 PROTEIN"/>
    <property type="match status" value="1"/>
</dbReference>
<evidence type="ECO:0000313" key="3">
    <source>
        <dbReference type="Proteomes" id="UP000315295"/>
    </source>
</evidence>
<organism evidence="2 3">
    <name type="scientific">Malus baccata</name>
    <name type="common">Siberian crab apple</name>
    <name type="synonym">Pyrus baccata</name>
    <dbReference type="NCBI Taxonomy" id="106549"/>
    <lineage>
        <taxon>Eukaryota</taxon>
        <taxon>Viridiplantae</taxon>
        <taxon>Streptophyta</taxon>
        <taxon>Embryophyta</taxon>
        <taxon>Tracheophyta</taxon>
        <taxon>Spermatophyta</taxon>
        <taxon>Magnoliopsida</taxon>
        <taxon>eudicotyledons</taxon>
        <taxon>Gunneridae</taxon>
        <taxon>Pentapetalae</taxon>
        <taxon>rosids</taxon>
        <taxon>fabids</taxon>
        <taxon>Rosales</taxon>
        <taxon>Rosaceae</taxon>
        <taxon>Amygdaloideae</taxon>
        <taxon>Maleae</taxon>
        <taxon>Malus</taxon>
    </lineage>
</organism>
<feature type="region of interest" description="Disordered" evidence="1">
    <location>
        <begin position="52"/>
        <end position="85"/>
    </location>
</feature>
<evidence type="ECO:0000313" key="2">
    <source>
        <dbReference type="EMBL" id="TQE10206.1"/>
    </source>
</evidence>
<dbReference type="Proteomes" id="UP000315295">
    <property type="component" value="Unassembled WGS sequence"/>
</dbReference>
<dbReference type="PANTHER" id="PTHR36811:SF2">
    <property type="entry name" value="OS08G0444440 PROTEIN"/>
    <property type="match status" value="1"/>
</dbReference>
<dbReference type="AlphaFoldDB" id="A0A540NGR6"/>
<sequence>MTQSKVLVGLGVQKKTTVKRNKKKKMINKVIHYLTSDTYMFAPLISHPPHAFRSPIKTPTSSSASSSSSSTSGLQARQPIEGNSKRLLNNVGDYLKSDSYMYAPLLVPPPQTITSTTSPPKGSSEYLERVVTMAVSKKKLIFKDNKSNEPNDQLCAKAIARNEASKGHRPKKVISEKQSVVHKETVKHVVPNSCRSSLMSGHRF</sequence>
<protein>
    <submittedName>
        <fullName evidence="2">Uncharacterized protein</fullName>
    </submittedName>
</protein>
<feature type="compositionally biased region" description="Low complexity" evidence="1">
    <location>
        <begin position="60"/>
        <end position="72"/>
    </location>
</feature>
<evidence type="ECO:0000256" key="1">
    <source>
        <dbReference type="SAM" id="MobiDB-lite"/>
    </source>
</evidence>
<reference evidence="2 3" key="1">
    <citation type="journal article" date="2019" name="G3 (Bethesda)">
        <title>Sequencing of a Wild Apple (Malus baccata) Genome Unravels the Differences Between Cultivated and Wild Apple Species Regarding Disease Resistance and Cold Tolerance.</title>
        <authorList>
            <person name="Chen X."/>
        </authorList>
    </citation>
    <scope>NUCLEOTIDE SEQUENCE [LARGE SCALE GENOMIC DNA]</scope>
    <source>
        <strain evidence="3">cv. Shandingzi</strain>
        <tissue evidence="2">Leaves</tissue>
    </source>
</reference>
<accession>A0A540NGR6</accession>
<proteinExistence type="predicted"/>
<dbReference type="EMBL" id="VIEB01000045">
    <property type="protein sequence ID" value="TQE10206.1"/>
    <property type="molecule type" value="Genomic_DNA"/>
</dbReference>
<keyword evidence="3" id="KW-1185">Reference proteome</keyword>
<comment type="caution">
    <text evidence="2">The sequence shown here is derived from an EMBL/GenBank/DDBJ whole genome shotgun (WGS) entry which is preliminary data.</text>
</comment>
<gene>
    <name evidence="2" type="ORF">C1H46_004178</name>
</gene>